<evidence type="ECO:0000259" key="5">
    <source>
        <dbReference type="Pfam" id="PF00144"/>
    </source>
</evidence>
<protein>
    <submittedName>
        <fullName evidence="6">Serine hydrolase</fullName>
    </submittedName>
</protein>
<reference evidence="6 7" key="1">
    <citation type="submission" date="2016-09" db="EMBL/GenBank/DDBJ databases">
        <title>Draft genome sequence of the soil isolate, Lysinibacillus fusiformis M5, a potential hypoxanthine producer.</title>
        <authorList>
            <person name="Gallegos-Monterrosa R."/>
            <person name="Maroti G."/>
            <person name="Balint B."/>
            <person name="Kovacs A.T."/>
        </authorList>
    </citation>
    <scope>NUCLEOTIDE SEQUENCE [LARGE SCALE GENOMIC DNA]</scope>
    <source>
        <strain evidence="6 7">M5</strain>
    </source>
</reference>
<dbReference type="InterPro" id="IPR012338">
    <property type="entry name" value="Beta-lactam/transpept-like"/>
</dbReference>
<dbReference type="AlphaFoldDB" id="A0A1E4RA52"/>
<proteinExistence type="predicted"/>
<feature type="chain" id="PRO_5009162156" evidence="4">
    <location>
        <begin position="28"/>
        <end position="498"/>
    </location>
</feature>
<keyword evidence="3" id="KW-0812">Transmembrane</keyword>
<dbReference type="RefSeq" id="WP_069482243.1">
    <property type="nucleotide sequence ID" value="NZ_KV766182.1"/>
</dbReference>
<dbReference type="Proteomes" id="UP000094784">
    <property type="component" value="Unassembled WGS sequence"/>
</dbReference>
<gene>
    <name evidence="6" type="ORF">BG258_16210</name>
</gene>
<dbReference type="Pfam" id="PF00144">
    <property type="entry name" value="Beta-lactamase"/>
    <property type="match status" value="1"/>
</dbReference>
<keyword evidence="2 3" id="KW-0472">Membrane</keyword>
<comment type="caution">
    <text evidence="6">The sequence shown here is derived from an EMBL/GenBank/DDBJ whole genome shotgun (WGS) entry which is preliminary data.</text>
</comment>
<sequence length="498" mass="55800">MTLFIKKSVVIAVMLVFCTMLPQFAHAISDDKIRKIEHFIEEQQALSKIPGLSVIIVDKGVTVYQQGFGYADTKSKTPVTSDTLFELGSTSKAFTGLAILQLEKKGVLKRSDDIQKYIPWLTLTYNGKKEVITIQQLLSHTSGIPSNSIVKIPESTAKNALEQTVKTLLNQTLNRKPGSSFEYATINYDVLGLIIEQVSKLPYDQYVKQKILEPIGMYESFVGIHQVESPHMALGYKIGLMKEQPFTPPIYRGNIPAGYVISNANDIAKWLKLQLGNSEIYSIDANTIKESHIPDHSVEPFDTNTYYATGWALVKNDNKPYIYHAGENPTFTSYFIMQPDEQIGVAILANMNTSSTTAIGQGIMDLWEGKTTAPQHANSYQKLDKIVTIISIMIIGICLILCYLLIKTATNIYKKRRQLTKLTYKRIILLVSHSLLVAILITAIFMAPEVLLGGLNWTFIKVWAPTSISVLLYSLIMACILYLTWGIILIMTKRKVQD</sequence>
<feature type="domain" description="Beta-lactamase-related" evidence="5">
    <location>
        <begin position="38"/>
        <end position="354"/>
    </location>
</feature>
<dbReference type="Gene3D" id="3.40.710.10">
    <property type="entry name" value="DD-peptidase/beta-lactamase superfamily"/>
    <property type="match status" value="1"/>
</dbReference>
<feature type="transmembrane region" description="Helical" evidence="3">
    <location>
        <begin position="468"/>
        <end position="491"/>
    </location>
</feature>
<dbReference type="PANTHER" id="PTHR46825:SF11">
    <property type="entry name" value="PENICILLIN-BINDING PROTEIN 4"/>
    <property type="match status" value="1"/>
</dbReference>
<comment type="subcellular location">
    <subcellularLocation>
        <location evidence="1">Membrane</location>
    </subcellularLocation>
</comment>
<evidence type="ECO:0000313" key="7">
    <source>
        <dbReference type="Proteomes" id="UP000094784"/>
    </source>
</evidence>
<dbReference type="GO" id="GO:0016020">
    <property type="term" value="C:membrane"/>
    <property type="evidence" value="ECO:0007669"/>
    <property type="project" value="UniProtKB-SubCell"/>
</dbReference>
<evidence type="ECO:0000256" key="2">
    <source>
        <dbReference type="ARBA" id="ARBA00023136"/>
    </source>
</evidence>
<feature type="transmembrane region" description="Helical" evidence="3">
    <location>
        <begin position="427"/>
        <end position="448"/>
    </location>
</feature>
<keyword evidence="4" id="KW-0732">Signal</keyword>
<name>A0A1E4RA52_9BACI</name>
<organism evidence="6 7">
    <name type="scientific">Lysinibacillus fusiformis</name>
    <dbReference type="NCBI Taxonomy" id="28031"/>
    <lineage>
        <taxon>Bacteria</taxon>
        <taxon>Bacillati</taxon>
        <taxon>Bacillota</taxon>
        <taxon>Bacilli</taxon>
        <taxon>Bacillales</taxon>
        <taxon>Bacillaceae</taxon>
        <taxon>Lysinibacillus</taxon>
    </lineage>
</organism>
<dbReference type="InterPro" id="IPR001466">
    <property type="entry name" value="Beta-lactam-related"/>
</dbReference>
<dbReference type="OrthoDB" id="846150at2"/>
<dbReference type="EMBL" id="MECQ01000001">
    <property type="protein sequence ID" value="ODV57344.1"/>
    <property type="molecule type" value="Genomic_DNA"/>
</dbReference>
<dbReference type="GO" id="GO:0016787">
    <property type="term" value="F:hydrolase activity"/>
    <property type="evidence" value="ECO:0007669"/>
    <property type="project" value="UniProtKB-KW"/>
</dbReference>
<keyword evidence="3" id="KW-1133">Transmembrane helix</keyword>
<evidence type="ECO:0000256" key="1">
    <source>
        <dbReference type="ARBA" id="ARBA00004370"/>
    </source>
</evidence>
<evidence type="ECO:0000313" key="6">
    <source>
        <dbReference type="EMBL" id="ODV57344.1"/>
    </source>
</evidence>
<dbReference type="InterPro" id="IPR050491">
    <property type="entry name" value="AmpC-like"/>
</dbReference>
<dbReference type="PANTHER" id="PTHR46825">
    <property type="entry name" value="D-ALANYL-D-ALANINE-CARBOXYPEPTIDASE/ENDOPEPTIDASE AMPH"/>
    <property type="match status" value="1"/>
</dbReference>
<feature type="transmembrane region" description="Helical" evidence="3">
    <location>
        <begin position="386"/>
        <end position="406"/>
    </location>
</feature>
<feature type="signal peptide" evidence="4">
    <location>
        <begin position="1"/>
        <end position="27"/>
    </location>
</feature>
<accession>A0A1E4RA52</accession>
<dbReference type="SUPFAM" id="SSF56601">
    <property type="entry name" value="beta-lactamase/transpeptidase-like"/>
    <property type="match status" value="1"/>
</dbReference>
<keyword evidence="6" id="KW-0378">Hydrolase</keyword>
<evidence type="ECO:0000256" key="4">
    <source>
        <dbReference type="SAM" id="SignalP"/>
    </source>
</evidence>
<evidence type="ECO:0000256" key="3">
    <source>
        <dbReference type="SAM" id="Phobius"/>
    </source>
</evidence>